<keyword evidence="10" id="KW-1185">Reference proteome</keyword>
<dbReference type="EMBL" id="WTPW01001490">
    <property type="protein sequence ID" value="KAF0432478.1"/>
    <property type="molecule type" value="Genomic_DNA"/>
</dbReference>
<evidence type="ECO:0000313" key="9">
    <source>
        <dbReference type="EMBL" id="KAF0432478.1"/>
    </source>
</evidence>
<keyword evidence="2 5" id="KW-0158">Chromosome</keyword>
<accession>A0A8H3XBH4</accession>
<proteinExistence type="inferred from homology"/>
<dbReference type="InterPro" id="IPR036420">
    <property type="entry name" value="BRCT_dom_sf"/>
</dbReference>
<dbReference type="SUPFAM" id="SSF46689">
    <property type="entry name" value="Homeodomain-like"/>
    <property type="match status" value="1"/>
</dbReference>
<dbReference type="Proteomes" id="UP000439903">
    <property type="component" value="Unassembled WGS sequence"/>
</dbReference>
<dbReference type="AlphaFoldDB" id="A0A8H3XBH4"/>
<evidence type="ECO:0000256" key="2">
    <source>
        <dbReference type="ARBA" id="ARBA00022454"/>
    </source>
</evidence>
<comment type="function">
    <text evidence="5">Involved in the regulation of telomere length, clustering and has a specific role in telomere position effect (TPE).</text>
</comment>
<evidence type="ECO:0000256" key="5">
    <source>
        <dbReference type="RuleBase" id="RU367107"/>
    </source>
</evidence>
<dbReference type="InterPro" id="IPR039595">
    <property type="entry name" value="TE2IP/Rap1"/>
</dbReference>
<feature type="domain" description="TERF2-interacting telomeric protein 1 Myb" evidence="7">
    <location>
        <begin position="114"/>
        <end position="167"/>
    </location>
</feature>
<dbReference type="InterPro" id="IPR009057">
    <property type="entry name" value="Homeodomain-like_sf"/>
</dbReference>
<protein>
    <recommendedName>
        <fullName evidence="5">DNA-binding protein RAP1</fullName>
    </recommendedName>
</protein>
<evidence type="ECO:0000256" key="1">
    <source>
        <dbReference type="ARBA" id="ARBA00010467"/>
    </source>
</evidence>
<feature type="domain" description="BRCT" evidence="8">
    <location>
        <begin position="29"/>
        <end position="101"/>
    </location>
</feature>
<organism evidence="9 10">
    <name type="scientific">Gigaspora margarita</name>
    <dbReference type="NCBI Taxonomy" id="4874"/>
    <lineage>
        <taxon>Eukaryota</taxon>
        <taxon>Fungi</taxon>
        <taxon>Fungi incertae sedis</taxon>
        <taxon>Mucoromycota</taxon>
        <taxon>Glomeromycotina</taxon>
        <taxon>Glomeromycetes</taxon>
        <taxon>Diversisporales</taxon>
        <taxon>Gigasporaceae</taxon>
        <taxon>Gigaspora</taxon>
    </lineage>
</organism>
<feature type="compositionally biased region" description="Polar residues" evidence="6">
    <location>
        <begin position="248"/>
        <end position="257"/>
    </location>
</feature>
<dbReference type="Pfam" id="PF08914">
    <property type="entry name" value="Myb_Rap1"/>
    <property type="match status" value="1"/>
</dbReference>
<evidence type="ECO:0000259" key="8">
    <source>
        <dbReference type="Pfam" id="PF16589"/>
    </source>
</evidence>
<evidence type="ECO:0000313" key="10">
    <source>
        <dbReference type="Proteomes" id="UP000439903"/>
    </source>
</evidence>
<evidence type="ECO:0000256" key="4">
    <source>
        <dbReference type="ARBA" id="ARBA00023242"/>
    </source>
</evidence>
<dbReference type="CDD" id="cd11655">
    <property type="entry name" value="rap1_myb-like"/>
    <property type="match status" value="1"/>
</dbReference>
<feature type="region of interest" description="Disordered" evidence="6">
    <location>
        <begin position="226"/>
        <end position="264"/>
    </location>
</feature>
<dbReference type="PANTHER" id="PTHR16466">
    <property type="entry name" value="TELOMERE REPEAT-BINDING FACTOR 2-INTERACTING PROTEIN 1"/>
    <property type="match status" value="1"/>
</dbReference>
<reference evidence="9 10" key="1">
    <citation type="journal article" date="2019" name="Environ. Microbiol.">
        <title>At the nexus of three kingdoms: the genome of the mycorrhizal fungus Gigaspora margarita provides insights into plant, endobacterial and fungal interactions.</title>
        <authorList>
            <person name="Venice F."/>
            <person name="Ghignone S."/>
            <person name="Salvioli di Fossalunga A."/>
            <person name="Amselem J."/>
            <person name="Novero M."/>
            <person name="Xianan X."/>
            <person name="Sedzielewska Toro K."/>
            <person name="Morin E."/>
            <person name="Lipzen A."/>
            <person name="Grigoriev I.V."/>
            <person name="Henrissat B."/>
            <person name="Martin F.M."/>
            <person name="Bonfante P."/>
        </authorList>
    </citation>
    <scope>NUCLEOTIDE SEQUENCE [LARGE SCALE GENOMIC DNA]</scope>
    <source>
        <strain evidence="9 10">BEG34</strain>
    </source>
</reference>
<comment type="subcellular location">
    <subcellularLocation>
        <location evidence="5">Nucleus</location>
    </subcellularLocation>
    <subcellularLocation>
        <location evidence="5">Chromosome</location>
        <location evidence="5">Telomere</location>
    </subcellularLocation>
</comment>
<evidence type="ECO:0000256" key="6">
    <source>
        <dbReference type="SAM" id="MobiDB-lite"/>
    </source>
</evidence>
<comment type="caution">
    <text evidence="9">The sequence shown here is derived from an EMBL/GenBank/DDBJ whole genome shotgun (WGS) entry which is preliminary data.</text>
</comment>
<sequence length="377" mass="42829">MGSSSQSNNRARSPEQRHLFINNETPVVFGVKRDVPERHALVEKIKEHGGEVTDSYCEADFVLGDPTKTQIPTQGTDKIISYKFVLDSIAAKRLRPPSTYELVITGLRSGRRHFTLQDDIDLENYLVSLPEGVCLSGNEIYKRLEKLNPGHSWQSWRNRYLYKIKDKIKIARDAQLINKVPTANNSSTSQIVDPDDLATEEILESAINKTIENEVIDTNDSITLDDDQSLVETSGNGSQKISEDVEIQDTSQQTSETLGKRRRIDEDVQEQSAVKRQRFSAIDIEFLLKVKELSEEFHVPKTEVIRLLGDSSCNFDAVRDRLSNNVISEKYFWENEEDALLVASSSDDTHLGDLVSKHGKVLTRERQKFLDDFLNSR</sequence>
<dbReference type="PANTHER" id="PTHR16466:SF6">
    <property type="entry name" value="TELOMERIC REPEAT-BINDING FACTOR 2-INTERACTING PROTEIN 1"/>
    <property type="match status" value="1"/>
</dbReference>
<dbReference type="GO" id="GO:0070187">
    <property type="term" value="C:shelterin complex"/>
    <property type="evidence" value="ECO:0007669"/>
    <property type="project" value="TreeGrafter"/>
</dbReference>
<gene>
    <name evidence="9" type="ORF">F8M41_005177</name>
</gene>
<dbReference type="Gene3D" id="1.10.10.60">
    <property type="entry name" value="Homeodomain-like"/>
    <property type="match status" value="1"/>
</dbReference>
<comment type="similarity">
    <text evidence="1 5">Belongs to the RAP1 family.</text>
</comment>
<dbReference type="Pfam" id="PF16589">
    <property type="entry name" value="BRCT_2"/>
    <property type="match status" value="1"/>
</dbReference>
<keyword evidence="4 5" id="KW-0539">Nucleus</keyword>
<comment type="subunit">
    <text evidence="5">Homodimer.</text>
</comment>
<dbReference type="GO" id="GO:0031848">
    <property type="term" value="P:protection from non-homologous end joining at telomere"/>
    <property type="evidence" value="ECO:0007669"/>
    <property type="project" value="TreeGrafter"/>
</dbReference>
<dbReference type="InterPro" id="IPR001357">
    <property type="entry name" value="BRCT_dom"/>
</dbReference>
<name>A0A8H3XBH4_GIGMA</name>
<dbReference type="GO" id="GO:0042162">
    <property type="term" value="F:telomeric DNA binding"/>
    <property type="evidence" value="ECO:0007669"/>
    <property type="project" value="TreeGrafter"/>
</dbReference>
<dbReference type="GO" id="GO:0010833">
    <property type="term" value="P:telomere maintenance via telomere lengthening"/>
    <property type="evidence" value="ECO:0007669"/>
    <property type="project" value="UniProtKB-UniRule"/>
</dbReference>
<dbReference type="OrthoDB" id="435460at2759"/>
<feature type="compositionally biased region" description="Polar residues" evidence="6">
    <location>
        <begin position="230"/>
        <end position="240"/>
    </location>
</feature>
<dbReference type="InterPro" id="IPR015010">
    <property type="entry name" value="TERF2IP_Myb"/>
</dbReference>
<evidence type="ECO:0000256" key="3">
    <source>
        <dbReference type="ARBA" id="ARBA00022895"/>
    </source>
</evidence>
<evidence type="ECO:0000259" key="7">
    <source>
        <dbReference type="Pfam" id="PF08914"/>
    </source>
</evidence>
<keyword evidence="3 5" id="KW-0779">Telomere</keyword>
<dbReference type="SUPFAM" id="SSF52113">
    <property type="entry name" value="BRCT domain"/>
    <property type="match status" value="1"/>
</dbReference>
<dbReference type="Gene3D" id="3.40.50.10190">
    <property type="entry name" value="BRCT domain"/>
    <property type="match status" value="1"/>
</dbReference>